<proteinExistence type="predicted"/>
<name>A0ABR9QU09_9ACTN</name>
<sequence length="349" mass="39830">MAILLTYTSALEAMRLEEFPDLLDAWDERTAHVPERLPSKGELLGMIEANPLLQKLSLPLHLLVSSDSNSHSYDLVQRHVSGFAYPRRAFARIGEDVYVASPELLPFQMARVGEPLELALLMCELCGTYSVCPDGGGMLQRTGPLTTRESLRDFLRLMGTGYGTRRVRAALPLVCADSGSPYESRLGMRFRGRREVGGFELEFVSMNEEIGLEAIGRELDRKQIRKPDILFLAPPRVERAERMPFRGIAVDYKGRVHDEPAVAEVDDTRRNELLAHGIKPYELRKAHYDDFDYMESFVQKLRRDLGLPPDDFSYGRELREDLYQDLERIDTVHWSGQDPARRPPRTRLP</sequence>
<dbReference type="EMBL" id="JADCJZ010000003">
    <property type="protein sequence ID" value="MBE5024569.1"/>
    <property type="molecule type" value="Genomic_DNA"/>
</dbReference>
<dbReference type="RefSeq" id="WP_193530167.1">
    <property type="nucleotide sequence ID" value="NZ_JADCJZ010000003.1"/>
</dbReference>
<keyword evidence="2" id="KW-1185">Reference proteome</keyword>
<accession>A0ABR9QU09</accession>
<evidence type="ECO:0000313" key="2">
    <source>
        <dbReference type="Proteomes" id="UP001194273"/>
    </source>
</evidence>
<reference evidence="1 2" key="1">
    <citation type="submission" date="2020-10" db="EMBL/GenBank/DDBJ databases">
        <title>ChiBAC.</title>
        <authorList>
            <person name="Zenner C."/>
            <person name="Hitch T.C.A."/>
            <person name="Clavel T."/>
        </authorList>
    </citation>
    <scope>NUCLEOTIDE SEQUENCE [LARGE SCALE GENOMIC DNA]</scope>
    <source>
        <strain evidence="1 2">DSM 107455</strain>
    </source>
</reference>
<protein>
    <submittedName>
        <fullName evidence="1">Uncharacterized protein</fullName>
    </submittedName>
</protein>
<evidence type="ECO:0000313" key="1">
    <source>
        <dbReference type="EMBL" id="MBE5024569.1"/>
    </source>
</evidence>
<dbReference type="Proteomes" id="UP001194273">
    <property type="component" value="Unassembled WGS sequence"/>
</dbReference>
<organism evidence="1 2">
    <name type="scientific">Thermophilibacter gallinarum</name>
    <dbReference type="NCBI Taxonomy" id="2779357"/>
    <lineage>
        <taxon>Bacteria</taxon>
        <taxon>Bacillati</taxon>
        <taxon>Actinomycetota</taxon>
        <taxon>Coriobacteriia</taxon>
        <taxon>Coriobacteriales</taxon>
        <taxon>Atopobiaceae</taxon>
        <taxon>Thermophilibacter</taxon>
    </lineage>
</organism>
<comment type="caution">
    <text evidence="1">The sequence shown here is derived from an EMBL/GenBank/DDBJ whole genome shotgun (WGS) entry which is preliminary data.</text>
</comment>
<gene>
    <name evidence="1" type="ORF">INF26_06860</name>
</gene>